<sequence>MLLDLGILDLALLEDLNISVPEEKCIPMGVVHKIIDPLVFDVFGQVSKLICTWLDLILCSPLLNKAFRLEWNMEVYFASRTRHSAFVFIDALLKQKGSDASWDNDQEPPEECLDYSDDEQERRAKAAHRLKKNLRGNAEE</sequence>
<organism evidence="7 8">
    <name type="scientific">Daphnia pulex</name>
    <name type="common">Water flea</name>
    <dbReference type="NCBI Taxonomy" id="6669"/>
    <lineage>
        <taxon>Eukaryota</taxon>
        <taxon>Metazoa</taxon>
        <taxon>Ecdysozoa</taxon>
        <taxon>Arthropoda</taxon>
        <taxon>Crustacea</taxon>
        <taxon>Branchiopoda</taxon>
        <taxon>Diplostraca</taxon>
        <taxon>Cladocera</taxon>
        <taxon>Anomopoda</taxon>
        <taxon>Daphniidae</taxon>
        <taxon>Daphnia</taxon>
    </lineage>
</organism>
<dbReference type="GO" id="GO:0005634">
    <property type="term" value="C:nucleus"/>
    <property type="evidence" value="ECO:0007669"/>
    <property type="project" value="UniProtKB-SubCell"/>
</dbReference>
<dbReference type="STRING" id="6669.E9GVS5"/>
<evidence type="ECO:0000313" key="8">
    <source>
        <dbReference type="Proteomes" id="UP000000305"/>
    </source>
</evidence>
<evidence type="ECO:0000313" key="7">
    <source>
        <dbReference type="EMBL" id="EFX76462.1"/>
    </source>
</evidence>
<evidence type="ECO:0000256" key="3">
    <source>
        <dbReference type="ARBA" id="ARBA00022552"/>
    </source>
</evidence>
<evidence type="ECO:0000256" key="1">
    <source>
        <dbReference type="ARBA" id="ARBA00004123"/>
    </source>
</evidence>
<evidence type="ECO:0000256" key="6">
    <source>
        <dbReference type="SAM" id="MobiDB-lite"/>
    </source>
</evidence>
<feature type="region of interest" description="Disordered" evidence="6">
    <location>
        <begin position="98"/>
        <end position="119"/>
    </location>
</feature>
<dbReference type="PANTHER" id="PTHR31633:SF1">
    <property type="entry name" value="H_ACA RIBONUCLEOPROTEIN COMPLEX NON-CORE SUBUNIT NAF1"/>
    <property type="match status" value="1"/>
</dbReference>
<dbReference type="OrthoDB" id="21550at2759"/>
<dbReference type="PhylomeDB" id="E9GVS5"/>
<name>E9GVS5_DAPPU</name>
<dbReference type="GO" id="GO:0003723">
    <property type="term" value="F:RNA binding"/>
    <property type="evidence" value="ECO:0007669"/>
    <property type="project" value="UniProtKB-KW"/>
</dbReference>
<reference evidence="7 8" key="1">
    <citation type="journal article" date="2011" name="Science">
        <title>The ecoresponsive genome of Daphnia pulex.</title>
        <authorList>
            <person name="Colbourne J.K."/>
            <person name="Pfrender M.E."/>
            <person name="Gilbert D."/>
            <person name="Thomas W.K."/>
            <person name="Tucker A."/>
            <person name="Oakley T.H."/>
            <person name="Tokishita S."/>
            <person name="Aerts A."/>
            <person name="Arnold G.J."/>
            <person name="Basu M.K."/>
            <person name="Bauer D.J."/>
            <person name="Caceres C.E."/>
            <person name="Carmel L."/>
            <person name="Casola C."/>
            <person name="Choi J.H."/>
            <person name="Detter J.C."/>
            <person name="Dong Q."/>
            <person name="Dusheyko S."/>
            <person name="Eads B.D."/>
            <person name="Frohlich T."/>
            <person name="Geiler-Samerotte K.A."/>
            <person name="Gerlach D."/>
            <person name="Hatcher P."/>
            <person name="Jogdeo S."/>
            <person name="Krijgsveld J."/>
            <person name="Kriventseva E.V."/>
            <person name="Kultz D."/>
            <person name="Laforsch C."/>
            <person name="Lindquist E."/>
            <person name="Lopez J."/>
            <person name="Manak J.R."/>
            <person name="Muller J."/>
            <person name="Pangilinan J."/>
            <person name="Patwardhan R.P."/>
            <person name="Pitluck S."/>
            <person name="Pritham E.J."/>
            <person name="Rechtsteiner A."/>
            <person name="Rho M."/>
            <person name="Rogozin I.B."/>
            <person name="Sakarya O."/>
            <person name="Salamov A."/>
            <person name="Schaack S."/>
            <person name="Shapiro H."/>
            <person name="Shiga Y."/>
            <person name="Skalitzky C."/>
            <person name="Smith Z."/>
            <person name="Souvorov A."/>
            <person name="Sung W."/>
            <person name="Tang Z."/>
            <person name="Tsuchiya D."/>
            <person name="Tu H."/>
            <person name="Vos H."/>
            <person name="Wang M."/>
            <person name="Wolf Y.I."/>
            <person name="Yamagata H."/>
            <person name="Yamada T."/>
            <person name="Ye Y."/>
            <person name="Shaw J.R."/>
            <person name="Andrews J."/>
            <person name="Crease T.J."/>
            <person name="Tang H."/>
            <person name="Lucas S.M."/>
            <person name="Robertson H.M."/>
            <person name="Bork P."/>
            <person name="Koonin E.V."/>
            <person name="Zdobnov E.M."/>
            <person name="Grigoriev I.V."/>
            <person name="Lynch M."/>
            <person name="Boore J.L."/>
        </authorList>
    </citation>
    <scope>NUCLEOTIDE SEQUENCE [LARGE SCALE GENOMIC DNA]</scope>
</reference>
<keyword evidence="5" id="KW-0539">Nucleus</keyword>
<keyword evidence="3" id="KW-0698">rRNA processing</keyword>
<comment type="subcellular location">
    <subcellularLocation>
        <location evidence="1">Nucleus</location>
    </subcellularLocation>
</comment>
<evidence type="ECO:0000256" key="2">
    <source>
        <dbReference type="ARBA" id="ARBA00022517"/>
    </source>
</evidence>
<dbReference type="GO" id="GO:0000493">
    <property type="term" value="P:box H/ACA snoRNP assembly"/>
    <property type="evidence" value="ECO:0007669"/>
    <property type="project" value="InterPro"/>
</dbReference>
<gene>
    <name evidence="7" type="ORF">DAPPUDRAFT_322388</name>
</gene>
<dbReference type="InterPro" id="IPR040309">
    <property type="entry name" value="Naf1"/>
</dbReference>
<dbReference type="EMBL" id="GL732568">
    <property type="protein sequence ID" value="EFX76462.1"/>
    <property type="molecule type" value="Genomic_DNA"/>
</dbReference>
<keyword evidence="2" id="KW-0690">Ribosome biogenesis</keyword>
<dbReference type="KEGG" id="dpx:DAPPUDRAFT_322388"/>
<dbReference type="GO" id="GO:0006364">
    <property type="term" value="P:rRNA processing"/>
    <property type="evidence" value="ECO:0007669"/>
    <property type="project" value="UniProtKB-KW"/>
</dbReference>
<evidence type="ECO:0000256" key="5">
    <source>
        <dbReference type="ARBA" id="ARBA00023242"/>
    </source>
</evidence>
<dbReference type="AlphaFoldDB" id="E9GVS5"/>
<keyword evidence="4" id="KW-0694">RNA-binding</keyword>
<proteinExistence type="predicted"/>
<dbReference type="PANTHER" id="PTHR31633">
    <property type="entry name" value="H/ACA RIBONUCLEOPROTEIN COMPLEX NON-CORE SUBUNIT NAF1"/>
    <property type="match status" value="1"/>
</dbReference>
<accession>E9GVS5</accession>
<dbReference type="Proteomes" id="UP000000305">
    <property type="component" value="Unassembled WGS sequence"/>
</dbReference>
<feature type="compositionally biased region" description="Acidic residues" evidence="6">
    <location>
        <begin position="102"/>
        <end position="119"/>
    </location>
</feature>
<dbReference type="HOGENOM" id="CLU_152767_0_0_1"/>
<dbReference type="InParanoid" id="E9GVS5"/>
<dbReference type="eggNOG" id="KOG2236">
    <property type="taxonomic scope" value="Eukaryota"/>
</dbReference>
<protein>
    <submittedName>
        <fullName evidence="7">Uncharacterized protein</fullName>
    </submittedName>
</protein>
<evidence type="ECO:0000256" key="4">
    <source>
        <dbReference type="ARBA" id="ARBA00022884"/>
    </source>
</evidence>
<keyword evidence="8" id="KW-1185">Reference proteome</keyword>
<dbReference type="GO" id="GO:0005732">
    <property type="term" value="C:sno(s)RNA-containing ribonucleoprotein complex"/>
    <property type="evidence" value="ECO:0007669"/>
    <property type="project" value="InterPro"/>
</dbReference>